<keyword evidence="5" id="KW-0812">Transmembrane</keyword>
<dbReference type="GO" id="GO:0051560">
    <property type="term" value="P:mitochondrial calcium ion homeostasis"/>
    <property type="evidence" value="ECO:0007669"/>
    <property type="project" value="UniProtKB-UniRule"/>
</dbReference>
<protein>
    <recommendedName>
        <fullName evidence="10">Calcium uniporter protein</fullName>
    </recommendedName>
</protein>
<feature type="signal peptide" evidence="11">
    <location>
        <begin position="1"/>
        <end position="21"/>
    </location>
</feature>
<dbReference type="GO" id="GO:0015292">
    <property type="term" value="F:uniporter activity"/>
    <property type="evidence" value="ECO:0007669"/>
    <property type="project" value="UniProtKB-UniRule"/>
</dbReference>
<keyword evidence="11" id="KW-0732">Signal</keyword>
<evidence type="ECO:0000313" key="13">
    <source>
        <dbReference type="EMBL" id="DBA15295.1"/>
    </source>
</evidence>
<accession>A0AAV2ZJA6</accession>
<evidence type="ECO:0000256" key="8">
    <source>
        <dbReference type="ARBA" id="ARBA00023065"/>
    </source>
</evidence>
<keyword evidence="14" id="KW-1185">Reference proteome</keyword>
<dbReference type="GO" id="GO:1990246">
    <property type="term" value="C:uniplex complex"/>
    <property type="evidence" value="ECO:0007669"/>
    <property type="project" value="TreeGrafter"/>
</dbReference>
<comment type="caution">
    <text evidence="13">The sequence shown here is derived from an EMBL/GenBank/DDBJ whole genome shotgun (WGS) entry which is preliminary data.</text>
</comment>
<evidence type="ECO:0000256" key="2">
    <source>
        <dbReference type="ARBA" id="ARBA00005653"/>
    </source>
</evidence>
<evidence type="ECO:0000256" key="3">
    <source>
        <dbReference type="ARBA" id="ARBA00022448"/>
    </source>
</evidence>
<dbReference type="InterPro" id="IPR039055">
    <property type="entry name" value="MCU_fam"/>
</dbReference>
<evidence type="ECO:0000256" key="11">
    <source>
        <dbReference type="SAM" id="SignalP"/>
    </source>
</evidence>
<keyword evidence="10" id="KW-0496">Mitochondrion</keyword>
<evidence type="ECO:0000313" key="14">
    <source>
        <dbReference type="Proteomes" id="UP001181693"/>
    </source>
</evidence>
<reference evidence="13" key="1">
    <citation type="thesis" date="2020" institute="ProQuest LLC" country="789 East Eisenhower Parkway, Ann Arbor, MI, USA">
        <title>Comparative Genomics and Chromosome Evolution.</title>
        <authorList>
            <person name="Mudd A.B."/>
        </authorList>
    </citation>
    <scope>NUCLEOTIDE SEQUENCE</scope>
    <source>
        <strain evidence="13">1538</strain>
        <tissue evidence="13">Blood</tissue>
    </source>
</reference>
<comment type="similarity">
    <text evidence="2 10">Belongs to the MCU (TC 1.A.77) family.</text>
</comment>
<keyword evidence="6 10" id="KW-0106">Calcium</keyword>
<comment type="function">
    <text evidence="10">Mitochondrial inner membrane calcium uniporter that mediates calcium uptake into mitochondria. Mitochondrial calcium homeostasis plays key roles in cellular physiology and regulates cell bioenergetics, cytoplasmic calcium signals and activation of cell death pathways.</text>
</comment>
<dbReference type="EMBL" id="DYDO01000012">
    <property type="protein sequence ID" value="DBA15295.1"/>
    <property type="molecule type" value="Genomic_DNA"/>
</dbReference>
<dbReference type="Proteomes" id="UP001181693">
    <property type="component" value="Unassembled WGS sequence"/>
</dbReference>
<evidence type="ECO:0000256" key="10">
    <source>
        <dbReference type="RuleBase" id="RU367035"/>
    </source>
</evidence>
<keyword evidence="10" id="KW-0407">Ion channel</keyword>
<keyword evidence="4 10" id="KW-0109">Calcium transport</keyword>
<dbReference type="Pfam" id="PF04678">
    <property type="entry name" value="MCU"/>
    <property type="match status" value="1"/>
</dbReference>
<sequence>MAAAAGRSLVLLLSRSGGVLTARSPGLAVGRHRSDRTVHQRFPAWPCQRVVYCSTASPSDGVFVVYQNGLPVITVDLPSRQEKCRFTLKPLSDTVGEFLQQVQAEDRGIDRVAVYSIDGDRIASSTSIEVLLLDDFQLTINDRSHHVRPPKRDLLSHEDATTMNDLKTLVQQLYGSMRIEEHQLNKEQELCRRLEVLQVQLEPLEKVRLQIARRAEKKTRWVQWGGLAYMSLHIGIFARLTWWEYSWDIMEPVTYFVTYATGLAGYAYYMLTGREYLYADARDRQFLQFFHKAANKEKFDVLEYNRLKDAIAQAELDLKRLRDPLQLHLPIQQIEDAKD</sequence>
<evidence type="ECO:0000256" key="5">
    <source>
        <dbReference type="ARBA" id="ARBA00022692"/>
    </source>
</evidence>
<dbReference type="PANTHER" id="PTHR13462">
    <property type="entry name" value="CALCIUM UNIPORTER PROTEIN, MITOCHONDRIAL"/>
    <property type="match status" value="1"/>
</dbReference>
<keyword evidence="3 10" id="KW-0813">Transport</keyword>
<name>A0AAV2ZJA6_PYXAD</name>
<evidence type="ECO:0000256" key="9">
    <source>
        <dbReference type="ARBA" id="ARBA00023136"/>
    </source>
</evidence>
<dbReference type="InterPro" id="IPR006769">
    <property type="entry name" value="MCU_C"/>
</dbReference>
<evidence type="ECO:0000256" key="7">
    <source>
        <dbReference type="ARBA" id="ARBA00022989"/>
    </source>
</evidence>
<keyword evidence="7" id="KW-1133">Transmembrane helix</keyword>
<comment type="subcellular location">
    <subcellularLocation>
        <location evidence="1">Membrane</location>
        <topology evidence="1">Multi-pass membrane protein</topology>
    </subcellularLocation>
    <subcellularLocation>
        <location evidence="10">Mitochondrion inner membrane</location>
        <topology evidence="10">Multi-pass membrane protein</topology>
    </subcellularLocation>
</comment>
<keyword evidence="9" id="KW-0472">Membrane</keyword>
<feature type="domain" description="Calcium uniporter protein C-terminal" evidence="12">
    <location>
        <begin position="105"/>
        <end position="307"/>
    </location>
</feature>
<evidence type="ECO:0000256" key="6">
    <source>
        <dbReference type="ARBA" id="ARBA00022837"/>
    </source>
</evidence>
<keyword evidence="10" id="KW-0999">Mitochondrion inner membrane</keyword>
<dbReference type="PANTHER" id="PTHR13462:SF16">
    <property type="entry name" value="CALCIUM UNIPORTER PROTEIN, MITOCHONDRIAL"/>
    <property type="match status" value="1"/>
</dbReference>
<proteinExistence type="inferred from homology"/>
<dbReference type="GO" id="GO:0036444">
    <property type="term" value="P:calcium import into the mitochondrion"/>
    <property type="evidence" value="ECO:0007669"/>
    <property type="project" value="TreeGrafter"/>
</dbReference>
<comment type="domain">
    <text evidence="10">The selectivity filter, in which calcium ions are arranged in single file, is composed of two acidic rings separated by one helical turn along the central axis of the channel pore.</text>
</comment>
<keyword evidence="8 10" id="KW-0406">Ion transport</keyword>
<dbReference type="AlphaFoldDB" id="A0AAV2ZJA6"/>
<keyword evidence="10" id="KW-0107">Calcium channel</keyword>
<feature type="chain" id="PRO_5043584711" description="Calcium uniporter protein" evidence="11">
    <location>
        <begin position="22"/>
        <end position="339"/>
    </location>
</feature>
<evidence type="ECO:0000256" key="1">
    <source>
        <dbReference type="ARBA" id="ARBA00004141"/>
    </source>
</evidence>
<dbReference type="GO" id="GO:0005262">
    <property type="term" value="F:calcium channel activity"/>
    <property type="evidence" value="ECO:0007669"/>
    <property type="project" value="UniProtKB-UniRule"/>
</dbReference>
<organism evidence="13 14">
    <name type="scientific">Pyxicephalus adspersus</name>
    <name type="common">African bullfrog</name>
    <dbReference type="NCBI Taxonomy" id="30357"/>
    <lineage>
        <taxon>Eukaryota</taxon>
        <taxon>Metazoa</taxon>
        <taxon>Chordata</taxon>
        <taxon>Craniata</taxon>
        <taxon>Vertebrata</taxon>
        <taxon>Euteleostomi</taxon>
        <taxon>Amphibia</taxon>
        <taxon>Batrachia</taxon>
        <taxon>Anura</taxon>
        <taxon>Neobatrachia</taxon>
        <taxon>Ranoidea</taxon>
        <taxon>Pyxicephalidae</taxon>
        <taxon>Pyxicephalinae</taxon>
        <taxon>Pyxicephalus</taxon>
    </lineage>
</organism>
<evidence type="ECO:0000256" key="4">
    <source>
        <dbReference type="ARBA" id="ARBA00022568"/>
    </source>
</evidence>
<gene>
    <name evidence="13" type="ORF">GDO54_004527</name>
</gene>
<evidence type="ECO:0000259" key="12">
    <source>
        <dbReference type="Pfam" id="PF04678"/>
    </source>
</evidence>